<keyword evidence="4" id="KW-1185">Reference proteome</keyword>
<dbReference type="PIRSF" id="PIRSF000858">
    <property type="entry name" value="SCOT-t"/>
    <property type="match status" value="1"/>
</dbReference>
<dbReference type="PANTHER" id="PTHR43293:SF1">
    <property type="entry name" value="ACETATE COA-TRANSFERASE YDIF"/>
    <property type="match status" value="1"/>
</dbReference>
<accession>A0ABV7BZ06</accession>
<evidence type="ECO:0000313" key="4">
    <source>
        <dbReference type="Proteomes" id="UP001595420"/>
    </source>
</evidence>
<dbReference type="Proteomes" id="UP001595420">
    <property type="component" value="Unassembled WGS sequence"/>
</dbReference>
<dbReference type="InterPro" id="IPR014388">
    <property type="entry name" value="3-oxoacid_CoA-transferase"/>
</dbReference>
<dbReference type="RefSeq" id="WP_216838035.1">
    <property type="nucleotide sequence ID" value="NZ_JAFNJS010000005.1"/>
</dbReference>
<gene>
    <name evidence="3" type="ORF">ACFOD3_18870</name>
</gene>
<protein>
    <recommendedName>
        <fullName evidence="2">Acetate CoA-transferase YdiF</fullName>
        <ecNumber evidence="2">2.8.3.8</ecNumber>
    </recommendedName>
</protein>
<comment type="caution">
    <text evidence="3">The sequence shown here is derived from an EMBL/GenBank/DDBJ whole genome shotgun (WGS) entry which is preliminary data.</text>
</comment>
<comment type="catalytic activity">
    <reaction evidence="2">
        <text>an acyl-CoA + acetate = a carboxylate + acetyl-CoA</text>
        <dbReference type="Rhea" id="RHEA:13381"/>
        <dbReference type="ChEBI" id="CHEBI:29067"/>
        <dbReference type="ChEBI" id="CHEBI:30089"/>
        <dbReference type="ChEBI" id="CHEBI:57288"/>
        <dbReference type="ChEBI" id="CHEBI:58342"/>
        <dbReference type="EC" id="2.8.3.8"/>
    </reaction>
</comment>
<organism evidence="3 4">
    <name type="scientific">Falsiroseomonas tokyonensis</name>
    <dbReference type="NCBI Taxonomy" id="430521"/>
    <lineage>
        <taxon>Bacteria</taxon>
        <taxon>Pseudomonadati</taxon>
        <taxon>Pseudomonadota</taxon>
        <taxon>Alphaproteobacteria</taxon>
        <taxon>Acetobacterales</taxon>
        <taxon>Roseomonadaceae</taxon>
        <taxon>Falsiroseomonas</taxon>
    </lineage>
</organism>
<dbReference type="PANTHER" id="PTHR43293">
    <property type="entry name" value="ACETATE COA-TRANSFERASE YDIF"/>
    <property type="match status" value="1"/>
</dbReference>
<dbReference type="GO" id="GO:0016740">
    <property type="term" value="F:transferase activity"/>
    <property type="evidence" value="ECO:0007669"/>
    <property type="project" value="UniProtKB-KW"/>
</dbReference>
<dbReference type="Pfam" id="PF01144">
    <property type="entry name" value="CoA_trans"/>
    <property type="match status" value="1"/>
</dbReference>
<proteinExistence type="inferred from homology"/>
<keyword evidence="1 2" id="KW-0808">Transferase</keyword>
<dbReference type="EC" id="2.8.3.8" evidence="2"/>
<evidence type="ECO:0000256" key="2">
    <source>
        <dbReference type="PIRNR" id="PIRNR000858"/>
    </source>
</evidence>
<dbReference type="EMBL" id="JBHRSB010000005">
    <property type="protein sequence ID" value="MFC3001974.1"/>
    <property type="molecule type" value="Genomic_DNA"/>
</dbReference>
<comment type="similarity">
    <text evidence="2">Belongs to the 3-oxoacid CoA-transferase family.</text>
</comment>
<dbReference type="SMART" id="SM00882">
    <property type="entry name" value="CoA_trans"/>
    <property type="match status" value="1"/>
</dbReference>
<name>A0ABV7BZ06_9PROT</name>
<dbReference type="InterPro" id="IPR004165">
    <property type="entry name" value="CoA_trans_fam_I"/>
</dbReference>
<sequence>MRKVSAPQAASLLRDGDTLLIGGSGGGHAVPDALLAALGARFSETGTPRGLTALHPVGVGDGGSRGLGHLAQRGLLKRNIAGSYVNSPPIGAMALADEIEAWSLPQGSLSQLMREMAAGRMGLFTKTGLHSFVDPRLQGGRQSPSAKEDLVELVTIRGEEMLFYKPYHIDIAFLRGTTADEDGNVSMEQEAVTLEMLSEAQATKRCGGIVVVQVKRMAPRGSLNPKMVKIPGILVDLVVVEPDQEQTYLTPHSLGYSGEARIPLDDIPRLKLDARKIVARRAALELFPRAICNLGSGIFTGIANVAAEEGCLDAICLTNEQGNIGGAPASGGDAGAATNPDATVDQPYQFDFYDGGGLDLAFLSFAEFDAAGNVNVSRFGGKLVGPGGFINISQNARRVIFGGTLTAGGKPKAVQQVEQITFSGAFARQRGQPVLYVTEAAVFRLGDLGPELIEIAPGLTVEEVCGRMGFRPAIAPDLREMEARLFGEAQIGLAAHIAARPARSQSPRLAGL</sequence>
<comment type="function">
    <text evidence="2">CoA transferase having broad substrate specificity for short-chain acyl-CoA thioesters with the activity decreasing when the length of the carboxylic acid chain exceeds four carbons.</text>
</comment>
<reference evidence="4" key="1">
    <citation type="journal article" date="2019" name="Int. J. Syst. Evol. Microbiol.">
        <title>The Global Catalogue of Microorganisms (GCM) 10K type strain sequencing project: providing services to taxonomists for standard genome sequencing and annotation.</title>
        <authorList>
            <consortium name="The Broad Institute Genomics Platform"/>
            <consortium name="The Broad Institute Genome Sequencing Center for Infectious Disease"/>
            <person name="Wu L."/>
            <person name="Ma J."/>
        </authorList>
    </citation>
    <scope>NUCLEOTIDE SEQUENCE [LARGE SCALE GENOMIC DNA]</scope>
    <source>
        <strain evidence="4">CGMCC 1.16855</strain>
    </source>
</reference>
<evidence type="ECO:0000313" key="3">
    <source>
        <dbReference type="EMBL" id="MFC3001974.1"/>
    </source>
</evidence>
<evidence type="ECO:0000256" key="1">
    <source>
        <dbReference type="ARBA" id="ARBA00022679"/>
    </source>
</evidence>